<comment type="caution">
    <text evidence="2">The sequence shown here is derived from an EMBL/GenBank/DDBJ whole genome shotgun (WGS) entry which is preliminary data.</text>
</comment>
<organism evidence="2 3">
    <name type="scientific">Chitinophaga dinghuensis</name>
    <dbReference type="NCBI Taxonomy" id="1539050"/>
    <lineage>
        <taxon>Bacteria</taxon>
        <taxon>Pseudomonadati</taxon>
        <taxon>Bacteroidota</taxon>
        <taxon>Chitinophagia</taxon>
        <taxon>Chitinophagales</taxon>
        <taxon>Chitinophagaceae</taxon>
        <taxon>Chitinophaga</taxon>
    </lineage>
</organism>
<evidence type="ECO:0000256" key="1">
    <source>
        <dbReference type="SAM" id="SignalP"/>
    </source>
</evidence>
<evidence type="ECO:0008006" key="4">
    <source>
        <dbReference type="Google" id="ProtNLM"/>
    </source>
</evidence>
<dbReference type="EMBL" id="QLMA01000007">
    <property type="protein sequence ID" value="RAJ77398.1"/>
    <property type="molecule type" value="Genomic_DNA"/>
</dbReference>
<evidence type="ECO:0000313" key="2">
    <source>
        <dbReference type="EMBL" id="RAJ77398.1"/>
    </source>
</evidence>
<feature type="signal peptide" evidence="1">
    <location>
        <begin position="1"/>
        <end position="23"/>
    </location>
</feature>
<sequence>MKYSVLVIGAAFLMSSCTSMKLAVPEAFKQQATMHHVNGARGNKMSFANFKTSKIKRGVHVIYPNWGRGHGFFLENLVLHRMGIEKSETVENEKTRFRYSLSDGNNQVNIYANEMQVTVKHEYNTTNYIGIFSSFEKLQQYNYVFSAVIRSDSAQDSRDWELVMTNLYDRQAQRDNNPFTFISREDKGLATNGQDTIFVKPLSIRKTETTNGKPGKLPFKVMSGYELSTSGGVIGIIDMIDRNVWFYNELDNTEKLHLTAIATALFARKVHDVKW</sequence>
<dbReference type="AlphaFoldDB" id="A0A327VTX0"/>
<name>A0A327VTX0_9BACT</name>
<dbReference type="Proteomes" id="UP000249819">
    <property type="component" value="Unassembled WGS sequence"/>
</dbReference>
<accession>A0A327VTX0</accession>
<dbReference type="PROSITE" id="PS51257">
    <property type="entry name" value="PROKAR_LIPOPROTEIN"/>
    <property type="match status" value="1"/>
</dbReference>
<gene>
    <name evidence="2" type="ORF">CLV59_107165</name>
</gene>
<feature type="chain" id="PRO_5016411632" description="Lipoprotein" evidence="1">
    <location>
        <begin position="24"/>
        <end position="275"/>
    </location>
</feature>
<keyword evidence="3" id="KW-1185">Reference proteome</keyword>
<evidence type="ECO:0000313" key="3">
    <source>
        <dbReference type="Proteomes" id="UP000249819"/>
    </source>
</evidence>
<proteinExistence type="predicted"/>
<keyword evidence="1" id="KW-0732">Signal</keyword>
<protein>
    <recommendedName>
        <fullName evidence="4">Lipoprotein</fullName>
    </recommendedName>
</protein>
<reference evidence="2 3" key="1">
    <citation type="submission" date="2018-06" db="EMBL/GenBank/DDBJ databases">
        <title>Genomic Encyclopedia of Archaeal and Bacterial Type Strains, Phase II (KMG-II): from individual species to whole genera.</title>
        <authorList>
            <person name="Goeker M."/>
        </authorList>
    </citation>
    <scope>NUCLEOTIDE SEQUENCE [LARGE SCALE GENOMIC DNA]</scope>
    <source>
        <strain evidence="2 3">DSM 29821</strain>
    </source>
</reference>